<feature type="compositionally biased region" description="Polar residues" evidence="1">
    <location>
        <begin position="29"/>
        <end position="53"/>
    </location>
</feature>
<organism evidence="3 4">
    <name type="scientific">Hydrogenoanaerobacterium saccharovorans</name>
    <dbReference type="NCBI Taxonomy" id="474960"/>
    <lineage>
        <taxon>Bacteria</taxon>
        <taxon>Bacillati</taxon>
        <taxon>Bacillota</taxon>
        <taxon>Clostridia</taxon>
        <taxon>Eubacteriales</taxon>
        <taxon>Oscillospiraceae</taxon>
        <taxon>Hydrogenoanaerobacterium</taxon>
    </lineage>
</organism>
<feature type="chain" id="PRO_5046385024" description="Lipoprotein" evidence="2">
    <location>
        <begin position="24"/>
        <end position="203"/>
    </location>
</feature>
<dbReference type="PROSITE" id="PS51257">
    <property type="entry name" value="PROKAR_LIPOPROTEIN"/>
    <property type="match status" value="1"/>
</dbReference>
<accession>A0ABS2GLI5</accession>
<proteinExistence type="predicted"/>
<comment type="caution">
    <text evidence="3">The sequence shown here is derived from an EMBL/GenBank/DDBJ whole genome shotgun (WGS) entry which is preliminary data.</text>
</comment>
<feature type="signal peptide" evidence="2">
    <location>
        <begin position="1"/>
        <end position="23"/>
    </location>
</feature>
<evidence type="ECO:0000313" key="4">
    <source>
        <dbReference type="Proteomes" id="UP000724149"/>
    </source>
</evidence>
<dbReference type="Proteomes" id="UP000724149">
    <property type="component" value="Unassembled WGS sequence"/>
</dbReference>
<dbReference type="EMBL" id="JACSNR010000002">
    <property type="protein sequence ID" value="MBM6922668.1"/>
    <property type="molecule type" value="Genomic_DNA"/>
</dbReference>
<dbReference type="RefSeq" id="WP_204719706.1">
    <property type="nucleotide sequence ID" value="NZ_JACSNR010000002.1"/>
</dbReference>
<evidence type="ECO:0008006" key="5">
    <source>
        <dbReference type="Google" id="ProtNLM"/>
    </source>
</evidence>
<keyword evidence="2" id="KW-0732">Signal</keyword>
<evidence type="ECO:0000313" key="3">
    <source>
        <dbReference type="EMBL" id="MBM6922668.1"/>
    </source>
</evidence>
<sequence length="203" mass="21635">MIQFRTKVSGCLLCAVLCLGLLAGCTGTEEPSVSEPGSETVSQLPEESSQPAENGTESGSDSEPDSPETVSVTGYLFDQQMILDEMNRSLEQYSQLSPEAELFPQRSVEVMRMMQEQFEKMAALTPPEGYEEIVPLAEGAASTMEEVASLVEQAFAAGLDTQEGAGLLTQAQGKFSGAVDALEEITALLSRNPDELLSGNTAE</sequence>
<evidence type="ECO:0000256" key="2">
    <source>
        <dbReference type="SAM" id="SignalP"/>
    </source>
</evidence>
<feature type="region of interest" description="Disordered" evidence="1">
    <location>
        <begin position="28"/>
        <end position="70"/>
    </location>
</feature>
<protein>
    <recommendedName>
        <fullName evidence="5">Lipoprotein</fullName>
    </recommendedName>
</protein>
<name>A0ABS2GLI5_9FIRM</name>
<gene>
    <name evidence="3" type="ORF">H9X81_03015</name>
</gene>
<reference evidence="3 4" key="1">
    <citation type="journal article" date="2021" name="Sci. Rep.">
        <title>The distribution of antibiotic resistance genes in chicken gut microbiota commensals.</title>
        <authorList>
            <person name="Juricova H."/>
            <person name="Matiasovicova J."/>
            <person name="Kubasova T."/>
            <person name="Cejkova D."/>
            <person name="Rychlik I."/>
        </authorList>
    </citation>
    <scope>NUCLEOTIDE SEQUENCE [LARGE SCALE GENOMIC DNA]</scope>
    <source>
        <strain evidence="3 4">An564</strain>
    </source>
</reference>
<evidence type="ECO:0000256" key="1">
    <source>
        <dbReference type="SAM" id="MobiDB-lite"/>
    </source>
</evidence>
<keyword evidence="4" id="KW-1185">Reference proteome</keyword>